<evidence type="ECO:0000313" key="2">
    <source>
        <dbReference type="Proteomes" id="UP001595697"/>
    </source>
</evidence>
<organism evidence="1 2">
    <name type="scientific">Rhizobium lemnae</name>
    <dbReference type="NCBI Taxonomy" id="1214924"/>
    <lineage>
        <taxon>Bacteria</taxon>
        <taxon>Pseudomonadati</taxon>
        <taxon>Pseudomonadota</taxon>
        <taxon>Alphaproteobacteria</taxon>
        <taxon>Hyphomicrobiales</taxon>
        <taxon>Rhizobiaceae</taxon>
        <taxon>Rhizobium/Agrobacterium group</taxon>
        <taxon>Rhizobium</taxon>
    </lineage>
</organism>
<evidence type="ECO:0000313" key="1">
    <source>
        <dbReference type="EMBL" id="MFC3967890.1"/>
    </source>
</evidence>
<dbReference type="NCBIfam" id="NF041856">
    <property type="entry name" value="CrpP_rel_fam"/>
    <property type="match status" value="1"/>
</dbReference>
<dbReference type="InterPro" id="IPR049847">
    <property type="entry name" value="CrpP-rel"/>
</dbReference>
<comment type="caution">
    <text evidence="1">The sequence shown here is derived from an EMBL/GenBank/DDBJ whole genome shotgun (WGS) entry which is preliminary data.</text>
</comment>
<gene>
    <name evidence="1" type="ORF">ACFOVS_07075</name>
</gene>
<proteinExistence type="predicted"/>
<dbReference type="EMBL" id="JBHSBD010000026">
    <property type="protein sequence ID" value="MFC3967890.1"/>
    <property type="molecule type" value="Genomic_DNA"/>
</dbReference>
<sequence length="83" mass="9396">MNLESILDCQERGSRARILGSHRTENPYKSNRNAGELEDETSLLYEAWEFGWSIEDCIRQIGTGFYLSLRNQSALAAGKLVDT</sequence>
<keyword evidence="2" id="KW-1185">Reference proteome</keyword>
<accession>A0ABV8E604</accession>
<protein>
    <submittedName>
        <fullName evidence="1">CrpP-related protein</fullName>
    </submittedName>
</protein>
<name>A0ABV8E604_9HYPH</name>
<reference evidence="2" key="1">
    <citation type="journal article" date="2019" name="Int. J. Syst. Evol. Microbiol.">
        <title>The Global Catalogue of Microorganisms (GCM) 10K type strain sequencing project: providing services to taxonomists for standard genome sequencing and annotation.</title>
        <authorList>
            <consortium name="The Broad Institute Genomics Platform"/>
            <consortium name="The Broad Institute Genome Sequencing Center for Infectious Disease"/>
            <person name="Wu L."/>
            <person name="Ma J."/>
        </authorList>
    </citation>
    <scope>NUCLEOTIDE SEQUENCE [LARGE SCALE GENOMIC DNA]</scope>
    <source>
        <strain evidence="2">TBRC 5781</strain>
    </source>
</reference>
<dbReference type="RefSeq" id="WP_377307197.1">
    <property type="nucleotide sequence ID" value="NZ_JALJQZ010000026.1"/>
</dbReference>
<dbReference type="Proteomes" id="UP001595697">
    <property type="component" value="Unassembled WGS sequence"/>
</dbReference>